<sequence length="99" mass="10849">MTHGQASETTRAMVCERNAGGRTTGKWCCKIIRQVVPLNCALGSARRSRGDQPPKSDACWCLLIIGCGIAWRSSTYHRPSLSSMSTLTLRSKLTSSARY</sequence>
<protein>
    <submittedName>
        <fullName evidence="1">Uncharacterized protein</fullName>
    </submittedName>
</protein>
<reference evidence="1" key="1">
    <citation type="journal article" date="2021" name="New Phytol.">
        <title>Evolutionary innovations through gain and loss of genes in the ectomycorrhizal Boletales.</title>
        <authorList>
            <person name="Wu G."/>
            <person name="Miyauchi S."/>
            <person name="Morin E."/>
            <person name="Kuo A."/>
            <person name="Drula E."/>
            <person name="Varga T."/>
            <person name="Kohler A."/>
            <person name="Feng B."/>
            <person name="Cao Y."/>
            <person name="Lipzen A."/>
            <person name="Daum C."/>
            <person name="Hundley H."/>
            <person name="Pangilinan J."/>
            <person name="Johnson J."/>
            <person name="Barry K."/>
            <person name="LaButti K."/>
            <person name="Ng V."/>
            <person name="Ahrendt S."/>
            <person name="Min B."/>
            <person name="Choi I.G."/>
            <person name="Park H."/>
            <person name="Plett J.M."/>
            <person name="Magnuson J."/>
            <person name="Spatafora J.W."/>
            <person name="Nagy L.G."/>
            <person name="Henrissat B."/>
            <person name="Grigoriev I.V."/>
            <person name="Yang Z.L."/>
            <person name="Xu J."/>
            <person name="Martin F.M."/>
        </authorList>
    </citation>
    <scope>NUCLEOTIDE SEQUENCE</scope>
    <source>
        <strain evidence="1">KUC20120723A-06</strain>
    </source>
</reference>
<name>A0ACB8B889_9AGAM</name>
<proteinExistence type="predicted"/>
<accession>A0ACB8B889</accession>
<dbReference type="EMBL" id="MU266541">
    <property type="protein sequence ID" value="KAH7921128.1"/>
    <property type="molecule type" value="Genomic_DNA"/>
</dbReference>
<evidence type="ECO:0000313" key="1">
    <source>
        <dbReference type="EMBL" id="KAH7921128.1"/>
    </source>
</evidence>
<gene>
    <name evidence="1" type="ORF">BV22DRAFT_752182</name>
</gene>
<dbReference type="Proteomes" id="UP000790709">
    <property type="component" value="Unassembled WGS sequence"/>
</dbReference>
<keyword evidence="2" id="KW-1185">Reference proteome</keyword>
<evidence type="ECO:0000313" key="2">
    <source>
        <dbReference type="Proteomes" id="UP000790709"/>
    </source>
</evidence>
<comment type="caution">
    <text evidence="1">The sequence shown here is derived from an EMBL/GenBank/DDBJ whole genome shotgun (WGS) entry which is preliminary data.</text>
</comment>
<organism evidence="1 2">
    <name type="scientific">Leucogyrophana mollusca</name>
    <dbReference type="NCBI Taxonomy" id="85980"/>
    <lineage>
        <taxon>Eukaryota</taxon>
        <taxon>Fungi</taxon>
        <taxon>Dikarya</taxon>
        <taxon>Basidiomycota</taxon>
        <taxon>Agaricomycotina</taxon>
        <taxon>Agaricomycetes</taxon>
        <taxon>Agaricomycetidae</taxon>
        <taxon>Boletales</taxon>
        <taxon>Boletales incertae sedis</taxon>
        <taxon>Leucogyrophana</taxon>
    </lineage>
</organism>